<reference evidence="1 2" key="1">
    <citation type="submission" date="2021-02" db="EMBL/GenBank/DDBJ databases">
        <title>Complete genome of Desulfoluna sp. strain ASN36.</title>
        <authorList>
            <person name="Takahashi A."/>
            <person name="Kojima H."/>
            <person name="Fukui M."/>
        </authorList>
    </citation>
    <scope>NUCLEOTIDE SEQUENCE [LARGE SCALE GENOMIC DNA]</scope>
    <source>
        <strain evidence="1 2">ASN36</strain>
    </source>
</reference>
<evidence type="ECO:0000313" key="2">
    <source>
        <dbReference type="Proteomes" id="UP001320148"/>
    </source>
</evidence>
<name>A0ABM7PG59_9BACT</name>
<dbReference type="Proteomes" id="UP001320148">
    <property type="component" value="Chromosome"/>
</dbReference>
<organism evidence="1 2">
    <name type="scientific">Desulfoluna limicola</name>
    <dbReference type="NCBI Taxonomy" id="2810562"/>
    <lineage>
        <taxon>Bacteria</taxon>
        <taxon>Pseudomonadati</taxon>
        <taxon>Thermodesulfobacteriota</taxon>
        <taxon>Desulfobacteria</taxon>
        <taxon>Desulfobacterales</taxon>
        <taxon>Desulfolunaceae</taxon>
        <taxon>Desulfoluna</taxon>
    </lineage>
</organism>
<keyword evidence="2" id="KW-1185">Reference proteome</keyword>
<dbReference type="EMBL" id="AP024488">
    <property type="protein sequence ID" value="BCS96183.1"/>
    <property type="molecule type" value="Genomic_DNA"/>
</dbReference>
<accession>A0ABM7PG59</accession>
<evidence type="ECO:0000313" key="1">
    <source>
        <dbReference type="EMBL" id="BCS96183.1"/>
    </source>
</evidence>
<gene>
    <name evidence="1" type="ORF">DSLASN_18150</name>
</gene>
<sequence length="128" mass="13676">MKVTVNCQGVVIFIRHLQALGISKAYPIKVRLLDKLPAAQNHQFVGGPPAKIDGNALAAIHLPITIGIEIRYIDTEHIVATPPLEGICAAPAHQSRGAVKLRGIDGLRTATACQVCPLDSIQQRIAAF</sequence>
<protein>
    <submittedName>
        <fullName evidence="1">Uncharacterized protein</fullName>
    </submittedName>
</protein>
<proteinExistence type="predicted"/>